<dbReference type="UniPathway" id="UPA00359">
    <property type="reaction ID" value="UER00482"/>
</dbReference>
<keyword evidence="7" id="KW-0418">Kinase</keyword>
<organism evidence="10 11">
    <name type="scientific">Aegilops tauschii subsp. strangulata</name>
    <name type="common">Goatgrass</name>
    <dbReference type="NCBI Taxonomy" id="200361"/>
    <lineage>
        <taxon>Eukaryota</taxon>
        <taxon>Viridiplantae</taxon>
        <taxon>Streptophyta</taxon>
        <taxon>Embryophyta</taxon>
        <taxon>Tracheophyta</taxon>
        <taxon>Spermatophyta</taxon>
        <taxon>Magnoliopsida</taxon>
        <taxon>Liliopsida</taxon>
        <taxon>Poales</taxon>
        <taxon>Poaceae</taxon>
        <taxon>BOP clade</taxon>
        <taxon>Pooideae</taxon>
        <taxon>Triticodae</taxon>
        <taxon>Triticeae</taxon>
        <taxon>Triticinae</taxon>
        <taxon>Aegilops</taxon>
    </lineage>
</organism>
<evidence type="ECO:0000256" key="9">
    <source>
        <dbReference type="ARBA" id="ARBA00023098"/>
    </source>
</evidence>
<evidence type="ECO:0000256" key="2">
    <source>
        <dbReference type="ARBA" id="ARBA00012071"/>
    </source>
</evidence>
<evidence type="ECO:0000313" key="11">
    <source>
        <dbReference type="Proteomes" id="UP000015105"/>
    </source>
</evidence>
<dbReference type="PANTHER" id="PTHR42724">
    <property type="entry name" value="TETRAACYLDISACCHARIDE 4'-KINASE"/>
    <property type="match status" value="1"/>
</dbReference>
<keyword evidence="11" id="KW-1185">Reference proteome</keyword>
<keyword evidence="9" id="KW-0443">Lipid metabolism</keyword>
<protein>
    <recommendedName>
        <fullName evidence="2">tetraacyldisaccharide 4'-kinase</fullName>
        <ecNumber evidence="2">2.7.1.130</ecNumber>
    </recommendedName>
</protein>
<comment type="pathway">
    <text evidence="1">Glycolipid biosynthesis; lipid IV(A) biosynthesis; lipid IV(A) from (3R)-3-hydroxytetradecanoyl-[acyl-carrier-protein] and UDP-N-acetyl-alpha-D-glucosamine: step 6/6.</text>
</comment>
<evidence type="ECO:0000256" key="5">
    <source>
        <dbReference type="ARBA" id="ARBA00022679"/>
    </source>
</evidence>
<dbReference type="GO" id="GO:0016020">
    <property type="term" value="C:membrane"/>
    <property type="evidence" value="ECO:0007669"/>
    <property type="project" value="GOC"/>
</dbReference>
<dbReference type="AlphaFoldDB" id="A0A453BR45"/>
<keyword evidence="3" id="KW-0444">Lipid biosynthesis</keyword>
<evidence type="ECO:0000256" key="6">
    <source>
        <dbReference type="ARBA" id="ARBA00022741"/>
    </source>
</evidence>
<dbReference type="GO" id="GO:0005524">
    <property type="term" value="F:ATP binding"/>
    <property type="evidence" value="ECO:0007669"/>
    <property type="project" value="UniProtKB-KW"/>
</dbReference>
<dbReference type="EC" id="2.7.1.130" evidence="2"/>
<name>A0A453BR45_AEGTS</name>
<keyword evidence="8" id="KW-0067">ATP-binding</keyword>
<evidence type="ECO:0000256" key="7">
    <source>
        <dbReference type="ARBA" id="ARBA00022777"/>
    </source>
</evidence>
<dbReference type="PANTHER" id="PTHR42724:SF1">
    <property type="entry name" value="TETRAACYLDISACCHARIDE 4'-KINASE, MITOCHONDRIAL-RELATED"/>
    <property type="match status" value="1"/>
</dbReference>
<evidence type="ECO:0000256" key="1">
    <source>
        <dbReference type="ARBA" id="ARBA00004870"/>
    </source>
</evidence>
<accession>A0A453BR45</accession>
<keyword evidence="5" id="KW-0808">Transferase</keyword>
<dbReference type="InterPro" id="IPR003758">
    <property type="entry name" value="LpxK"/>
</dbReference>
<evidence type="ECO:0000256" key="4">
    <source>
        <dbReference type="ARBA" id="ARBA00022556"/>
    </source>
</evidence>
<evidence type="ECO:0000313" key="10">
    <source>
        <dbReference type="EnsemblPlants" id="AET2Gv20600600.2"/>
    </source>
</evidence>
<dbReference type="Pfam" id="PF02606">
    <property type="entry name" value="LpxK"/>
    <property type="match status" value="1"/>
</dbReference>
<dbReference type="GO" id="GO:0009029">
    <property type="term" value="F:lipid-A 4'-kinase activity"/>
    <property type="evidence" value="ECO:0007669"/>
    <property type="project" value="UniProtKB-EC"/>
</dbReference>
<dbReference type="Gramene" id="AET2Gv20600600.2">
    <property type="protein sequence ID" value="AET2Gv20600600.2"/>
    <property type="gene ID" value="AET2Gv20600600"/>
</dbReference>
<reference evidence="11" key="1">
    <citation type="journal article" date="2014" name="Science">
        <title>Ancient hybridizations among the ancestral genomes of bread wheat.</title>
        <authorList>
            <consortium name="International Wheat Genome Sequencing Consortium,"/>
            <person name="Marcussen T."/>
            <person name="Sandve S.R."/>
            <person name="Heier L."/>
            <person name="Spannagl M."/>
            <person name="Pfeifer M."/>
            <person name="Jakobsen K.S."/>
            <person name="Wulff B.B."/>
            <person name="Steuernagel B."/>
            <person name="Mayer K.F."/>
            <person name="Olsen O.A."/>
        </authorList>
    </citation>
    <scope>NUCLEOTIDE SEQUENCE [LARGE SCALE GENOMIC DNA]</scope>
    <source>
        <strain evidence="11">cv. AL8/78</strain>
    </source>
</reference>
<dbReference type="Proteomes" id="UP000015105">
    <property type="component" value="Chromosome 2D"/>
</dbReference>
<reference evidence="10" key="4">
    <citation type="submission" date="2019-03" db="UniProtKB">
        <authorList>
            <consortium name="EnsemblPlants"/>
        </authorList>
    </citation>
    <scope>IDENTIFICATION</scope>
</reference>
<evidence type="ECO:0000256" key="8">
    <source>
        <dbReference type="ARBA" id="ARBA00022840"/>
    </source>
</evidence>
<reference evidence="10" key="5">
    <citation type="journal article" date="2021" name="G3 (Bethesda)">
        <title>Aegilops tauschii genome assembly Aet v5.0 features greater sequence contiguity and improved annotation.</title>
        <authorList>
            <person name="Wang L."/>
            <person name="Zhu T."/>
            <person name="Rodriguez J.C."/>
            <person name="Deal K.R."/>
            <person name="Dubcovsky J."/>
            <person name="McGuire P.E."/>
            <person name="Lux T."/>
            <person name="Spannagl M."/>
            <person name="Mayer K.F.X."/>
            <person name="Baldrich P."/>
            <person name="Meyers B.C."/>
            <person name="Huo N."/>
            <person name="Gu Y.Q."/>
            <person name="Zhou H."/>
            <person name="Devos K.M."/>
            <person name="Bennetzen J.L."/>
            <person name="Unver T."/>
            <person name="Budak H."/>
            <person name="Gulick P.J."/>
            <person name="Galiba G."/>
            <person name="Kalapos B."/>
            <person name="Nelson D.R."/>
            <person name="Li P."/>
            <person name="You F.M."/>
            <person name="Luo M.C."/>
            <person name="Dvorak J."/>
        </authorList>
    </citation>
    <scope>NUCLEOTIDE SEQUENCE [LARGE SCALE GENOMIC DNA]</scope>
    <source>
        <strain evidence="10">cv. AL8/78</strain>
    </source>
</reference>
<keyword evidence="6" id="KW-0547">Nucleotide-binding</keyword>
<sequence length="238" mass="25316">AQHFVTRRQAAATTPGTPMATEKARQLLARLAATPDAAVPNLPFLHRALLLPLLSAASAASALLRLPVILSSSPLRSRRTLPVPVISVGNLTWGGNGKTPMVDFLARRFHAMGVSPLILTRGYAGGDESKMLRRRLADTSTKIGVGANRAAVGSSMLQKYGHVDPCDAFCREKLACNRVASGKSAKIGVAILDDGMQAAPEPASRCGDCDGQWVDTLGKYPFHSTRTHEGTVERTYSS</sequence>
<dbReference type="GO" id="GO:0009245">
    <property type="term" value="P:lipid A biosynthetic process"/>
    <property type="evidence" value="ECO:0007669"/>
    <property type="project" value="UniProtKB-KW"/>
</dbReference>
<dbReference type="EnsemblPlants" id="AET2Gv20600600.2">
    <property type="protein sequence ID" value="AET2Gv20600600.2"/>
    <property type="gene ID" value="AET2Gv20600600"/>
</dbReference>
<evidence type="ECO:0000256" key="3">
    <source>
        <dbReference type="ARBA" id="ARBA00022516"/>
    </source>
</evidence>
<reference evidence="10" key="3">
    <citation type="journal article" date="2017" name="Nature">
        <title>Genome sequence of the progenitor of the wheat D genome Aegilops tauschii.</title>
        <authorList>
            <person name="Luo M.C."/>
            <person name="Gu Y.Q."/>
            <person name="Puiu D."/>
            <person name="Wang H."/>
            <person name="Twardziok S.O."/>
            <person name="Deal K.R."/>
            <person name="Huo N."/>
            <person name="Zhu T."/>
            <person name="Wang L."/>
            <person name="Wang Y."/>
            <person name="McGuire P.E."/>
            <person name="Liu S."/>
            <person name="Long H."/>
            <person name="Ramasamy R.K."/>
            <person name="Rodriguez J.C."/>
            <person name="Van S.L."/>
            <person name="Yuan L."/>
            <person name="Wang Z."/>
            <person name="Xia Z."/>
            <person name="Xiao L."/>
            <person name="Anderson O.D."/>
            <person name="Ouyang S."/>
            <person name="Liang Y."/>
            <person name="Zimin A.V."/>
            <person name="Pertea G."/>
            <person name="Qi P."/>
            <person name="Bennetzen J.L."/>
            <person name="Dai X."/>
            <person name="Dawson M.W."/>
            <person name="Muller H.G."/>
            <person name="Kugler K."/>
            <person name="Rivarola-Duarte L."/>
            <person name="Spannagl M."/>
            <person name="Mayer K.F.X."/>
            <person name="Lu F.H."/>
            <person name="Bevan M.W."/>
            <person name="Leroy P."/>
            <person name="Li P."/>
            <person name="You F.M."/>
            <person name="Sun Q."/>
            <person name="Liu Z."/>
            <person name="Lyons E."/>
            <person name="Wicker T."/>
            <person name="Salzberg S.L."/>
            <person name="Devos K.M."/>
            <person name="Dvorak J."/>
        </authorList>
    </citation>
    <scope>NUCLEOTIDE SEQUENCE [LARGE SCALE GENOMIC DNA]</scope>
    <source>
        <strain evidence="10">cv. AL8/78</strain>
    </source>
</reference>
<reference evidence="11" key="2">
    <citation type="journal article" date="2017" name="Nat. Plants">
        <title>The Aegilops tauschii genome reveals multiple impacts of transposons.</title>
        <authorList>
            <person name="Zhao G."/>
            <person name="Zou C."/>
            <person name="Li K."/>
            <person name="Wang K."/>
            <person name="Li T."/>
            <person name="Gao L."/>
            <person name="Zhang X."/>
            <person name="Wang H."/>
            <person name="Yang Z."/>
            <person name="Liu X."/>
            <person name="Jiang W."/>
            <person name="Mao L."/>
            <person name="Kong X."/>
            <person name="Jiao Y."/>
            <person name="Jia J."/>
        </authorList>
    </citation>
    <scope>NUCLEOTIDE SEQUENCE [LARGE SCALE GENOMIC DNA]</scope>
    <source>
        <strain evidence="11">cv. AL8/78</strain>
    </source>
</reference>
<keyword evidence="4" id="KW-0441">Lipid A biosynthesis</keyword>
<proteinExistence type="predicted"/>